<accession>A0A077KRC6</accession>
<name>A0A077KRC6_9ACTN</name>
<protein>
    <submittedName>
        <fullName evidence="1">Transcriptional regulator</fullName>
    </submittedName>
</protein>
<organism evidence="1">
    <name type="scientific">Streptomyces sp. ML694-90F3</name>
    <dbReference type="NCBI Taxonomy" id="1265536"/>
    <lineage>
        <taxon>Bacteria</taxon>
        <taxon>Bacillati</taxon>
        <taxon>Actinomycetota</taxon>
        <taxon>Actinomycetes</taxon>
        <taxon>Kitasatosporales</taxon>
        <taxon>Streptomycetaceae</taxon>
        <taxon>Streptomyces</taxon>
    </lineage>
</organism>
<sequence>MADQAQDPLLVALRLRYRSAMLLRRGENGLALRVLGRAHQVLNQAEDAGSVAALAVSGTLHLAAAISSAQARDHDAVKGSIAEAARIAEQIGRDVPAVYWSAFGITNVAHFTVASEIEMGNLGQATRTGKSLRFPVGHPRARVGRYHIEMARAFAQMGKAPQAERHLHLAREAAPQQARYHPYVRDTIGVLVRRQRRAPEGLCALATWVGL</sequence>
<evidence type="ECO:0000313" key="1">
    <source>
        <dbReference type="EMBL" id="BAP34720.1"/>
    </source>
</evidence>
<reference evidence="1" key="1">
    <citation type="journal article" date="2013" name="J. Antibiot.">
        <title>Identification of the incednine biosynthetic gene cluster: characterization of novel beta-glutamate-beta-decarboxylase IdnL3.</title>
        <authorList>
            <person name="Takaishi M."/>
            <person name="Kudo F."/>
            <person name="Eguchi T."/>
        </authorList>
    </citation>
    <scope>NUCLEOTIDE SEQUENCE</scope>
    <source>
        <strain evidence="1">ML694-90F3</strain>
    </source>
</reference>
<proteinExistence type="predicted"/>
<dbReference type="AlphaFoldDB" id="A0A077KRC6"/>
<dbReference type="EMBL" id="AB767280">
    <property type="protein sequence ID" value="BAP34720.1"/>
    <property type="molecule type" value="Genomic_DNA"/>
</dbReference>